<evidence type="ECO:0008006" key="3">
    <source>
        <dbReference type="Google" id="ProtNLM"/>
    </source>
</evidence>
<reference evidence="1 2" key="1">
    <citation type="journal article" date="2019" name="G3 (Bethesda)">
        <title>Sequencing of a Wild Apple (Malus baccata) Genome Unravels the Differences Between Cultivated and Wild Apple Species Regarding Disease Resistance and Cold Tolerance.</title>
        <authorList>
            <person name="Chen X."/>
        </authorList>
    </citation>
    <scope>NUCLEOTIDE SEQUENCE [LARGE SCALE GENOMIC DNA]</scope>
    <source>
        <strain evidence="2">cv. Shandingzi</strain>
        <tissue evidence="1">Leaves</tissue>
    </source>
</reference>
<gene>
    <name evidence="1" type="ORF">C1H46_043515</name>
</gene>
<evidence type="ECO:0000313" key="2">
    <source>
        <dbReference type="Proteomes" id="UP000315295"/>
    </source>
</evidence>
<sequence>MPFVQAKLATSGDETWKGREAAVLALGAIAEGCISGLYPHLNEVIPSGLIFFLC</sequence>
<accession>A0A540K9P9</accession>
<comment type="caution">
    <text evidence="1">The sequence shown here is derived from an EMBL/GenBank/DDBJ whole genome shotgun (WGS) entry which is preliminary data.</text>
</comment>
<dbReference type="InterPro" id="IPR016024">
    <property type="entry name" value="ARM-type_fold"/>
</dbReference>
<dbReference type="SUPFAM" id="SSF48371">
    <property type="entry name" value="ARM repeat"/>
    <property type="match status" value="1"/>
</dbReference>
<dbReference type="Proteomes" id="UP000315295">
    <property type="component" value="Unassembled WGS sequence"/>
</dbReference>
<dbReference type="Pfam" id="PF13513">
    <property type="entry name" value="HEAT_EZ"/>
    <property type="match status" value="1"/>
</dbReference>
<keyword evidence="2" id="KW-1185">Reference proteome</keyword>
<protein>
    <recommendedName>
        <fullName evidence="3">Importin N-terminal domain-containing protein</fullName>
    </recommendedName>
</protein>
<dbReference type="STRING" id="106549.A0A540K9P9"/>
<organism evidence="1 2">
    <name type="scientific">Malus baccata</name>
    <name type="common">Siberian crab apple</name>
    <name type="synonym">Pyrus baccata</name>
    <dbReference type="NCBI Taxonomy" id="106549"/>
    <lineage>
        <taxon>Eukaryota</taxon>
        <taxon>Viridiplantae</taxon>
        <taxon>Streptophyta</taxon>
        <taxon>Embryophyta</taxon>
        <taxon>Tracheophyta</taxon>
        <taxon>Spermatophyta</taxon>
        <taxon>Magnoliopsida</taxon>
        <taxon>eudicotyledons</taxon>
        <taxon>Gunneridae</taxon>
        <taxon>Pentapetalae</taxon>
        <taxon>rosids</taxon>
        <taxon>fabids</taxon>
        <taxon>Rosales</taxon>
        <taxon>Rosaceae</taxon>
        <taxon>Amygdaloideae</taxon>
        <taxon>Maleae</taxon>
        <taxon>Malus</taxon>
    </lineage>
</organism>
<dbReference type="AlphaFoldDB" id="A0A540K9P9"/>
<dbReference type="InterPro" id="IPR011989">
    <property type="entry name" value="ARM-like"/>
</dbReference>
<proteinExistence type="predicted"/>
<name>A0A540K9P9_MALBA</name>
<evidence type="ECO:0000313" key="1">
    <source>
        <dbReference type="EMBL" id="TQD70957.1"/>
    </source>
</evidence>
<dbReference type="Gene3D" id="1.25.10.10">
    <property type="entry name" value="Leucine-rich Repeat Variant"/>
    <property type="match status" value="1"/>
</dbReference>
<dbReference type="EMBL" id="VIEB01001648">
    <property type="protein sequence ID" value="TQD70957.1"/>
    <property type="molecule type" value="Genomic_DNA"/>
</dbReference>